<protein>
    <submittedName>
        <fullName evidence="2">Uncharacterized protein</fullName>
    </submittedName>
</protein>
<dbReference type="EMBL" id="JARJCN010000100">
    <property type="protein sequence ID" value="KAJ7075244.1"/>
    <property type="molecule type" value="Genomic_DNA"/>
</dbReference>
<accession>A0AAD6XF17</accession>
<sequence length="691" mass="70333">MLSSILVLVPFLAGINAANDWTVPCVKGQCSYDLPTTNGPSSGTMKIWGSNDAITDITRAADWQILDCDPKALSQNIRLVCMRDSDDPNSLCGHLYQNTGAVNKIVRLPENCGANAFARVSKAWVPEDQSIPASIKARLYRRAGTAPVVKALAIDTDFDQLDWTKNGKVNMAIHAANVPGAATDIEVPGSRRASRGSRRGLFDHITSKAAGIAGGIESEAGRIADGITSVAGGAASRATSVFGAATSAIDNAASKVVTAAGAIETALKGGGLNKTFTPDPLNVDKKVNLFNTSLPDCGPVAAGLSVDLDAKATAAPTVTISVTGSLVPPEVATFKAVAGMTANIQGTITVGAELSGHIDSGKILVFEAGIPGFDFPGFLSVGPSFQVNAQFVGDVDLQLDMTVGLNFDVKNAQLSFPPDDSKKLDSSAFSIGDTPLSLSASPSVKATGTLTAHLIPSLQLGLSIAGGKVAQANVFLELDTSAALILSLDASATITQPIAGNATANSTAATSTADTTADATATEVSSVIGVSAATSAADATAAASATDASAATTAATADATADVTATAPGATTTAVALAERADPTVSTEFGGCVQVVGGINVNAGADGKFFHLFDELKQVSLFSKNFEIFKKCFGNGAANAPTVTRRRMRRVARRERLQARALFSCPAAGVSPPKPVTTGTVASSSISEKTA</sequence>
<evidence type="ECO:0000313" key="2">
    <source>
        <dbReference type="EMBL" id="KAJ7075244.1"/>
    </source>
</evidence>
<name>A0AAD6XF17_9AGAR</name>
<reference evidence="2" key="1">
    <citation type="submission" date="2023-03" db="EMBL/GenBank/DDBJ databases">
        <title>Massive genome expansion in bonnet fungi (Mycena s.s.) driven by repeated elements and novel gene families across ecological guilds.</title>
        <authorList>
            <consortium name="Lawrence Berkeley National Laboratory"/>
            <person name="Harder C.B."/>
            <person name="Miyauchi S."/>
            <person name="Viragh M."/>
            <person name="Kuo A."/>
            <person name="Thoen E."/>
            <person name="Andreopoulos B."/>
            <person name="Lu D."/>
            <person name="Skrede I."/>
            <person name="Drula E."/>
            <person name="Henrissat B."/>
            <person name="Morin E."/>
            <person name="Kohler A."/>
            <person name="Barry K."/>
            <person name="LaButti K."/>
            <person name="Morin E."/>
            <person name="Salamov A."/>
            <person name="Lipzen A."/>
            <person name="Mereny Z."/>
            <person name="Hegedus B."/>
            <person name="Baldrian P."/>
            <person name="Stursova M."/>
            <person name="Weitz H."/>
            <person name="Taylor A."/>
            <person name="Grigoriev I.V."/>
            <person name="Nagy L.G."/>
            <person name="Martin F."/>
            <person name="Kauserud H."/>
        </authorList>
    </citation>
    <scope>NUCLEOTIDE SEQUENCE</scope>
    <source>
        <strain evidence="2">CBHHK173m</strain>
    </source>
</reference>
<proteinExistence type="predicted"/>
<keyword evidence="1" id="KW-0732">Signal</keyword>
<dbReference type="AlphaFoldDB" id="A0AAD6XF17"/>
<evidence type="ECO:0000256" key="1">
    <source>
        <dbReference type="SAM" id="SignalP"/>
    </source>
</evidence>
<evidence type="ECO:0000313" key="3">
    <source>
        <dbReference type="Proteomes" id="UP001222325"/>
    </source>
</evidence>
<comment type="caution">
    <text evidence="2">The sequence shown here is derived from an EMBL/GenBank/DDBJ whole genome shotgun (WGS) entry which is preliminary data.</text>
</comment>
<dbReference type="Proteomes" id="UP001222325">
    <property type="component" value="Unassembled WGS sequence"/>
</dbReference>
<keyword evidence="3" id="KW-1185">Reference proteome</keyword>
<gene>
    <name evidence="2" type="ORF">B0H15DRAFT_37212</name>
</gene>
<feature type="chain" id="PRO_5042224037" evidence="1">
    <location>
        <begin position="18"/>
        <end position="691"/>
    </location>
</feature>
<organism evidence="2 3">
    <name type="scientific">Mycena belliarum</name>
    <dbReference type="NCBI Taxonomy" id="1033014"/>
    <lineage>
        <taxon>Eukaryota</taxon>
        <taxon>Fungi</taxon>
        <taxon>Dikarya</taxon>
        <taxon>Basidiomycota</taxon>
        <taxon>Agaricomycotina</taxon>
        <taxon>Agaricomycetes</taxon>
        <taxon>Agaricomycetidae</taxon>
        <taxon>Agaricales</taxon>
        <taxon>Marasmiineae</taxon>
        <taxon>Mycenaceae</taxon>
        <taxon>Mycena</taxon>
    </lineage>
</organism>
<feature type="signal peptide" evidence="1">
    <location>
        <begin position="1"/>
        <end position="17"/>
    </location>
</feature>